<dbReference type="Gene3D" id="3.30.300.70">
    <property type="entry name" value="RimP-like superfamily, N-terminal"/>
    <property type="match status" value="1"/>
</dbReference>
<organism evidence="5 6">
    <name type="scientific">Candidatus Obscuribacter phosphatis</name>
    <dbReference type="NCBI Taxonomy" id="1906157"/>
    <lineage>
        <taxon>Bacteria</taxon>
        <taxon>Bacillati</taxon>
        <taxon>Candidatus Melainabacteria</taxon>
        <taxon>Candidatus Obscuribacterales</taxon>
        <taxon>Candidatus Obscuribacteraceae</taxon>
        <taxon>Candidatus Obscuribacter</taxon>
    </lineage>
</organism>
<evidence type="ECO:0000259" key="4">
    <source>
        <dbReference type="Pfam" id="PF02576"/>
    </source>
</evidence>
<proteinExistence type="inferred from homology"/>
<dbReference type="EMBL" id="JAFLCK010000021">
    <property type="protein sequence ID" value="MBN8661535.1"/>
    <property type="molecule type" value="Genomic_DNA"/>
</dbReference>
<dbReference type="AlphaFoldDB" id="A0A8J7TN77"/>
<accession>A0A8J7TN77</accession>
<dbReference type="HAMAP" id="MF_01077">
    <property type="entry name" value="RimP"/>
    <property type="match status" value="1"/>
</dbReference>
<dbReference type="PANTHER" id="PTHR33867:SF1">
    <property type="entry name" value="RIBOSOME MATURATION FACTOR RIMP"/>
    <property type="match status" value="1"/>
</dbReference>
<dbReference type="SUPFAM" id="SSF75420">
    <property type="entry name" value="YhbC-like, N-terminal domain"/>
    <property type="match status" value="1"/>
</dbReference>
<sequence length="214" mass="23322">MPNSKSPDPALKLITEVAEATANELGFTLVDAHFGLQGRKTILEITIYKPGGRIGLSDCEVVSRELETRLENMKELPSLLHGSYVLDVASPGLERVLKTEREFRIFQGNTVEIKAKSDVGQGGFGQHFLAKLGAYEAEANGKDAKVTLHHLRELPAAPQAKQPKGRGKAKIAIEAVNELTTAVKNLSLIKLYADLSKAAIEHRDDEVVDLNTTK</sequence>
<gene>
    <name evidence="3" type="primary">rimP</name>
    <name evidence="5" type="ORF">J0M35_14310</name>
</gene>
<keyword evidence="1 3" id="KW-0963">Cytoplasm</keyword>
<comment type="similarity">
    <text evidence="3">Belongs to the RimP family.</text>
</comment>
<dbReference type="Pfam" id="PF02576">
    <property type="entry name" value="RimP_N"/>
    <property type="match status" value="1"/>
</dbReference>
<dbReference type="InterPro" id="IPR003728">
    <property type="entry name" value="Ribosome_maturation_RimP"/>
</dbReference>
<dbReference type="GO" id="GO:0006412">
    <property type="term" value="P:translation"/>
    <property type="evidence" value="ECO:0007669"/>
    <property type="project" value="TreeGrafter"/>
</dbReference>
<dbReference type="Proteomes" id="UP000664277">
    <property type="component" value="Unassembled WGS sequence"/>
</dbReference>
<dbReference type="InterPro" id="IPR035956">
    <property type="entry name" value="RimP_N_sf"/>
</dbReference>
<dbReference type="PANTHER" id="PTHR33867">
    <property type="entry name" value="RIBOSOME MATURATION FACTOR RIMP"/>
    <property type="match status" value="1"/>
</dbReference>
<evidence type="ECO:0000256" key="2">
    <source>
        <dbReference type="ARBA" id="ARBA00022517"/>
    </source>
</evidence>
<dbReference type="InterPro" id="IPR028989">
    <property type="entry name" value="RimP_N"/>
</dbReference>
<evidence type="ECO:0000313" key="5">
    <source>
        <dbReference type="EMBL" id="MBN8661535.1"/>
    </source>
</evidence>
<comment type="function">
    <text evidence="3">Required for maturation of 30S ribosomal subunits.</text>
</comment>
<dbReference type="GO" id="GO:0000028">
    <property type="term" value="P:ribosomal small subunit assembly"/>
    <property type="evidence" value="ECO:0007669"/>
    <property type="project" value="TreeGrafter"/>
</dbReference>
<evidence type="ECO:0000256" key="1">
    <source>
        <dbReference type="ARBA" id="ARBA00022490"/>
    </source>
</evidence>
<reference evidence="5" key="1">
    <citation type="submission" date="2021-02" db="EMBL/GenBank/DDBJ databases">
        <title>Genome-Resolved Metagenomics of a Microbial Community Performing Photosynthetic Biological Nutrient Removal.</title>
        <authorList>
            <person name="Mcdaniel E.A."/>
        </authorList>
    </citation>
    <scope>NUCLEOTIDE SEQUENCE</scope>
    <source>
        <strain evidence="5">UWPOB_OBS1</strain>
    </source>
</reference>
<evidence type="ECO:0000256" key="3">
    <source>
        <dbReference type="HAMAP-Rule" id="MF_01077"/>
    </source>
</evidence>
<comment type="caution">
    <text evidence="5">The sequence shown here is derived from an EMBL/GenBank/DDBJ whole genome shotgun (WGS) entry which is preliminary data.</text>
</comment>
<protein>
    <recommendedName>
        <fullName evidence="3">Ribosome maturation factor RimP</fullName>
    </recommendedName>
</protein>
<comment type="subcellular location">
    <subcellularLocation>
        <location evidence="3">Cytoplasm</location>
    </subcellularLocation>
</comment>
<evidence type="ECO:0000313" key="6">
    <source>
        <dbReference type="Proteomes" id="UP000664277"/>
    </source>
</evidence>
<feature type="domain" description="Ribosome maturation factor RimP N-terminal" evidence="4">
    <location>
        <begin position="19"/>
        <end position="94"/>
    </location>
</feature>
<dbReference type="GO" id="GO:0005829">
    <property type="term" value="C:cytosol"/>
    <property type="evidence" value="ECO:0007669"/>
    <property type="project" value="TreeGrafter"/>
</dbReference>
<name>A0A8J7TN77_9BACT</name>
<keyword evidence="2 3" id="KW-0690">Ribosome biogenesis</keyword>